<protein>
    <submittedName>
        <fullName evidence="2">Putative dna-binding protein</fullName>
    </submittedName>
</protein>
<dbReference type="PANTHER" id="PTHR28079">
    <property type="entry name" value="RNA POLYMERASE I-SPECIFIC TRANSCRIPTION INITIATION FACTOR RRN5"/>
    <property type="match status" value="1"/>
</dbReference>
<dbReference type="GO" id="GO:0006361">
    <property type="term" value="P:transcription initiation at RNA polymerase I promoter"/>
    <property type="evidence" value="ECO:0007669"/>
    <property type="project" value="TreeGrafter"/>
</dbReference>
<sequence>MDLDDDYVPGSGESSTSPEGSPHQELPQGQRQEFHLPIRPGTSGSENQQGKAGKVASIAVAVDKSPLKRRRSDYSIPGADPSGLPLKRQKSYFTQSYAEIFNDDVKDAADELCPQLAPESKFETSRIGAVEWTPLEKERFFCALNRVGRHNIAAIARKIGTKSELETHQYLLLVQAASNARREDVEKRHRVVSLIDIPAAVEISQGVCLDLEKTADDIALRDERHDEVIEAGRWREGWLITPALASFLDRQVRTGQHLQYQHQQATNPTRDSVTRSAFPGGAQQKSFAEFLHVRNWLKLSERVFMNSAVPDGNWQFYSEEPPSMRATAFQDFRAVAESVIRRLVFAVEHAASARIAAKRVADPRTRNIIKVQDVHAAVRATLGSQGARGVGETNARKFWARAPRRLRLNVLRMDDDDSDDDDGHDHGDGYYGNLDDVVSSHTLTQALTKTQESGDASGVADDQAQDISEDEVNVMSFNEVEEALGLKDTEHSESSDGDEDESEPEILSDDASAGSVHEVQNIIAADANLPAPTSPHSPHKDVLEDDDDDLIDPDVDQEEVDRDLREALDCGDMPFAGTARNRQTIRRRIEKEHELEARIERADLSMSRDDELWLQEMLDLNVPAAAAAAAAKGGDGGDRITRGIKNQTRIQQRKEKEAKSIAAAAADIKSAGAGGGDGSSLVQQPQRNWVEELVYRAHWEEFLYQARRHRVKSRVEDWLKSSDI</sequence>
<evidence type="ECO:0000256" key="1">
    <source>
        <dbReference type="SAM" id="MobiDB-lite"/>
    </source>
</evidence>
<name>M7ST24_EUTLA</name>
<dbReference type="GO" id="GO:0001181">
    <property type="term" value="F:RNA polymerase I general transcription initiation factor activity"/>
    <property type="evidence" value="ECO:0007669"/>
    <property type="project" value="TreeGrafter"/>
</dbReference>
<evidence type="ECO:0000313" key="2">
    <source>
        <dbReference type="EMBL" id="EMR69649.1"/>
    </source>
</evidence>
<dbReference type="PANTHER" id="PTHR28079:SF1">
    <property type="entry name" value="RNA POLYMERASE I-SPECIFIC TRANSCRIPTION INITIATION FACTOR RRN5"/>
    <property type="match status" value="1"/>
</dbReference>
<dbReference type="OrthoDB" id="2240312at2759"/>
<keyword evidence="3" id="KW-1185">Reference proteome</keyword>
<reference evidence="3" key="1">
    <citation type="journal article" date="2013" name="Genome Announc.">
        <title>Draft genome sequence of the grapevine dieback fungus Eutypa lata UCR-EL1.</title>
        <authorList>
            <person name="Blanco-Ulate B."/>
            <person name="Rolshausen P.E."/>
            <person name="Cantu D."/>
        </authorList>
    </citation>
    <scope>NUCLEOTIDE SEQUENCE [LARGE SCALE GENOMIC DNA]</scope>
    <source>
        <strain evidence="3">UCR-EL1</strain>
    </source>
</reference>
<gene>
    <name evidence="2" type="ORF">UCREL1_3335</name>
</gene>
<feature type="compositionally biased region" description="Basic and acidic residues" evidence="1">
    <location>
        <begin position="484"/>
        <end position="494"/>
    </location>
</feature>
<dbReference type="AlphaFoldDB" id="M7ST24"/>
<keyword evidence="2" id="KW-0238">DNA-binding</keyword>
<feature type="region of interest" description="Disordered" evidence="1">
    <location>
        <begin position="484"/>
        <end position="512"/>
    </location>
</feature>
<evidence type="ECO:0000313" key="3">
    <source>
        <dbReference type="Proteomes" id="UP000012174"/>
    </source>
</evidence>
<dbReference type="EMBL" id="KB706042">
    <property type="protein sequence ID" value="EMR69649.1"/>
    <property type="molecule type" value="Genomic_DNA"/>
</dbReference>
<dbReference type="GO" id="GO:0000500">
    <property type="term" value="C:RNA polymerase I upstream activating factor complex"/>
    <property type="evidence" value="ECO:0007669"/>
    <property type="project" value="InterPro"/>
</dbReference>
<feature type="region of interest" description="Disordered" evidence="1">
    <location>
        <begin position="527"/>
        <end position="553"/>
    </location>
</feature>
<organism evidence="2 3">
    <name type="scientific">Eutypa lata (strain UCR-EL1)</name>
    <name type="common">Grapevine dieback disease fungus</name>
    <name type="synonym">Eutypa armeniacae</name>
    <dbReference type="NCBI Taxonomy" id="1287681"/>
    <lineage>
        <taxon>Eukaryota</taxon>
        <taxon>Fungi</taxon>
        <taxon>Dikarya</taxon>
        <taxon>Ascomycota</taxon>
        <taxon>Pezizomycotina</taxon>
        <taxon>Sordariomycetes</taxon>
        <taxon>Xylariomycetidae</taxon>
        <taxon>Xylariales</taxon>
        <taxon>Diatrypaceae</taxon>
        <taxon>Eutypa</taxon>
    </lineage>
</organism>
<dbReference type="GO" id="GO:0042790">
    <property type="term" value="P:nucleolar large rRNA transcription by RNA polymerase I"/>
    <property type="evidence" value="ECO:0007669"/>
    <property type="project" value="InterPro"/>
</dbReference>
<dbReference type="KEGG" id="ela:UCREL1_3335"/>
<dbReference type="eggNOG" id="ENOG502S6UJ">
    <property type="taxonomic scope" value="Eukaryota"/>
</dbReference>
<feature type="compositionally biased region" description="Acidic residues" evidence="1">
    <location>
        <begin position="543"/>
        <end position="553"/>
    </location>
</feature>
<dbReference type="GO" id="GO:0000182">
    <property type="term" value="F:rDNA binding"/>
    <property type="evidence" value="ECO:0007669"/>
    <property type="project" value="TreeGrafter"/>
</dbReference>
<feature type="region of interest" description="Disordered" evidence="1">
    <location>
        <begin position="449"/>
        <end position="472"/>
    </location>
</feature>
<dbReference type="CDD" id="cd00167">
    <property type="entry name" value="SANT"/>
    <property type="match status" value="1"/>
</dbReference>
<dbReference type="InterPro" id="IPR039601">
    <property type="entry name" value="Rrn5"/>
</dbReference>
<dbReference type="STRING" id="1287681.M7ST24"/>
<feature type="compositionally biased region" description="Acidic residues" evidence="1">
    <location>
        <begin position="463"/>
        <end position="472"/>
    </location>
</feature>
<feature type="compositionally biased region" description="Low complexity" evidence="1">
    <location>
        <begin position="9"/>
        <end position="21"/>
    </location>
</feature>
<accession>M7ST24</accession>
<dbReference type="HOGENOM" id="CLU_012849_2_1_1"/>
<feature type="region of interest" description="Disordered" evidence="1">
    <location>
        <begin position="1"/>
        <end position="57"/>
    </location>
</feature>
<proteinExistence type="predicted"/>
<dbReference type="InterPro" id="IPR001005">
    <property type="entry name" value="SANT/Myb"/>
</dbReference>
<dbReference type="OMA" id="PIWQQRY"/>
<feature type="region of interest" description="Disordered" evidence="1">
    <location>
        <begin position="631"/>
        <end position="658"/>
    </location>
</feature>
<dbReference type="Proteomes" id="UP000012174">
    <property type="component" value="Unassembled WGS sequence"/>
</dbReference>
<feature type="compositionally biased region" description="Acidic residues" evidence="1">
    <location>
        <begin position="495"/>
        <end position="508"/>
    </location>
</feature>
<feature type="region of interest" description="Disordered" evidence="1">
    <location>
        <begin position="414"/>
        <end position="433"/>
    </location>
</feature>